<dbReference type="EMBL" id="MU793604">
    <property type="protein sequence ID" value="KAJ3781102.1"/>
    <property type="molecule type" value="Genomic_DNA"/>
</dbReference>
<evidence type="ECO:0008006" key="3">
    <source>
        <dbReference type="Google" id="ProtNLM"/>
    </source>
</evidence>
<evidence type="ECO:0000313" key="1">
    <source>
        <dbReference type="EMBL" id="KAJ3781102.1"/>
    </source>
</evidence>
<dbReference type="InterPro" id="IPR015943">
    <property type="entry name" value="WD40/YVTN_repeat-like_dom_sf"/>
</dbReference>
<protein>
    <recommendedName>
        <fullName evidence="3">WD40 repeat-like protein</fullName>
    </recommendedName>
</protein>
<dbReference type="AlphaFoldDB" id="A0AA38L202"/>
<sequence>MPLHWIESDRITIPNASTRGRPIIDASLSHSAHFLAVGYGKQIEVWDLRKTVSKSPLSVFGAKSSLLTSFSWAPGIPRLAAGYEDGVVYVASLNEKSAAVEGFNLQAPSLVISTVFLHKDLLAVATTQAVELRSFQYEDGERSWILAGFLPNPPAIVDGPNQNIRITSIHVLAEDRVLVHYGAGPAV</sequence>
<organism evidence="1 2">
    <name type="scientific">Lentinula aff. detonsa</name>
    <dbReference type="NCBI Taxonomy" id="2804958"/>
    <lineage>
        <taxon>Eukaryota</taxon>
        <taxon>Fungi</taxon>
        <taxon>Dikarya</taxon>
        <taxon>Basidiomycota</taxon>
        <taxon>Agaricomycotina</taxon>
        <taxon>Agaricomycetes</taxon>
        <taxon>Agaricomycetidae</taxon>
        <taxon>Agaricales</taxon>
        <taxon>Marasmiineae</taxon>
        <taxon>Omphalotaceae</taxon>
        <taxon>Lentinula</taxon>
    </lineage>
</organism>
<proteinExistence type="predicted"/>
<dbReference type="SUPFAM" id="SSF50978">
    <property type="entry name" value="WD40 repeat-like"/>
    <property type="match status" value="1"/>
</dbReference>
<keyword evidence="2" id="KW-1185">Reference proteome</keyword>
<reference evidence="1" key="1">
    <citation type="submission" date="2022-08" db="EMBL/GenBank/DDBJ databases">
        <authorList>
            <consortium name="DOE Joint Genome Institute"/>
            <person name="Min B."/>
            <person name="Riley R."/>
            <person name="Sierra-Patev S."/>
            <person name="Naranjo-Ortiz M."/>
            <person name="Looney B."/>
            <person name="Konkel Z."/>
            <person name="Slot J.C."/>
            <person name="Sakamoto Y."/>
            <person name="Steenwyk J.L."/>
            <person name="Rokas A."/>
            <person name="Carro J."/>
            <person name="Camarero S."/>
            <person name="Ferreira P."/>
            <person name="Molpeceres G."/>
            <person name="Ruiz-Duenas F.J."/>
            <person name="Serrano A."/>
            <person name="Henrissat B."/>
            <person name="Drula E."/>
            <person name="Hughes K.W."/>
            <person name="Mata J.L."/>
            <person name="Ishikawa N.K."/>
            <person name="Vargas-Isla R."/>
            <person name="Ushijima S."/>
            <person name="Smith C.A."/>
            <person name="Ahrendt S."/>
            <person name="Andreopoulos W."/>
            <person name="He G."/>
            <person name="Labutti K."/>
            <person name="Lipzen A."/>
            <person name="Ng V."/>
            <person name="Sandor L."/>
            <person name="Barry K."/>
            <person name="Martinez A.T."/>
            <person name="Xiao Y."/>
            <person name="Gibbons J.G."/>
            <person name="Terashima K."/>
            <person name="Hibbett D.S."/>
            <person name="Grigoriev I.V."/>
        </authorList>
    </citation>
    <scope>NUCLEOTIDE SEQUENCE</scope>
    <source>
        <strain evidence="1">TFB10291</strain>
    </source>
</reference>
<evidence type="ECO:0000313" key="2">
    <source>
        <dbReference type="Proteomes" id="UP001163798"/>
    </source>
</evidence>
<dbReference type="InterPro" id="IPR036322">
    <property type="entry name" value="WD40_repeat_dom_sf"/>
</dbReference>
<dbReference type="Gene3D" id="2.130.10.10">
    <property type="entry name" value="YVTN repeat-like/Quinoprotein amine dehydrogenase"/>
    <property type="match status" value="1"/>
</dbReference>
<gene>
    <name evidence="1" type="ORF">GGU10DRAFT_379890</name>
</gene>
<dbReference type="Proteomes" id="UP001163798">
    <property type="component" value="Unassembled WGS sequence"/>
</dbReference>
<comment type="caution">
    <text evidence="1">The sequence shown here is derived from an EMBL/GenBank/DDBJ whole genome shotgun (WGS) entry which is preliminary data.</text>
</comment>
<accession>A0AA38L202</accession>
<name>A0AA38L202_9AGAR</name>